<feature type="domain" description="GAF" evidence="2">
    <location>
        <begin position="30"/>
        <end position="143"/>
    </location>
</feature>
<dbReference type="InterPro" id="IPR051330">
    <property type="entry name" value="Phosphatase_reg/MetRdx"/>
</dbReference>
<dbReference type="AlphaFoldDB" id="A0A0R2CHY2"/>
<dbReference type="SUPFAM" id="SSF55781">
    <property type="entry name" value="GAF domain-like"/>
    <property type="match status" value="1"/>
</dbReference>
<dbReference type="RefSeq" id="WP_057829085.1">
    <property type="nucleotide sequence ID" value="NZ_AYZE01000014.1"/>
</dbReference>
<gene>
    <name evidence="3" type="ORF">FC80_GL000858</name>
</gene>
<evidence type="ECO:0000313" key="4">
    <source>
        <dbReference type="Proteomes" id="UP000051131"/>
    </source>
</evidence>
<name>A0A0R2CHY2_9LACO</name>
<dbReference type="PANTHER" id="PTHR21021:SF15">
    <property type="entry name" value="FREE METHIONINE-R-SULFOXIDE REDUCTASE"/>
    <property type="match status" value="1"/>
</dbReference>
<dbReference type="PANTHER" id="PTHR21021">
    <property type="entry name" value="GAF/PUTATIVE CYTOSKELETAL PROTEIN"/>
    <property type="match status" value="1"/>
</dbReference>
<dbReference type="InterPro" id="IPR029016">
    <property type="entry name" value="GAF-like_dom_sf"/>
</dbReference>
<dbReference type="OrthoDB" id="9796252at2"/>
<keyword evidence="4" id="KW-1185">Reference proteome</keyword>
<comment type="caution">
    <text evidence="3">The sequence shown here is derived from an EMBL/GenBank/DDBJ whole genome shotgun (WGS) entry which is preliminary data.</text>
</comment>
<dbReference type="EMBL" id="AYZE01000014">
    <property type="protein sequence ID" value="KRM90864.1"/>
    <property type="molecule type" value="Genomic_DNA"/>
</dbReference>
<evidence type="ECO:0000259" key="2">
    <source>
        <dbReference type="Pfam" id="PF13185"/>
    </source>
</evidence>
<reference evidence="3 4" key="1">
    <citation type="journal article" date="2015" name="Genome Announc.">
        <title>Expanding the biotechnology potential of lactobacilli through comparative genomics of 213 strains and associated genera.</title>
        <authorList>
            <person name="Sun Z."/>
            <person name="Harris H.M."/>
            <person name="McCann A."/>
            <person name="Guo C."/>
            <person name="Argimon S."/>
            <person name="Zhang W."/>
            <person name="Yang X."/>
            <person name="Jeffery I.B."/>
            <person name="Cooney J.C."/>
            <person name="Kagawa T.F."/>
            <person name="Liu W."/>
            <person name="Song Y."/>
            <person name="Salvetti E."/>
            <person name="Wrobel A."/>
            <person name="Rasinkangas P."/>
            <person name="Parkhill J."/>
            <person name="Rea M.C."/>
            <person name="O'Sullivan O."/>
            <person name="Ritari J."/>
            <person name="Douillard F.P."/>
            <person name="Paul Ross R."/>
            <person name="Yang R."/>
            <person name="Briner A.E."/>
            <person name="Felis G.E."/>
            <person name="de Vos W.M."/>
            <person name="Barrangou R."/>
            <person name="Klaenhammer T.R."/>
            <person name="Caufield P.W."/>
            <person name="Cui Y."/>
            <person name="Zhang H."/>
            <person name="O'Toole P.W."/>
        </authorList>
    </citation>
    <scope>NUCLEOTIDE SEQUENCE [LARGE SCALE GENOMIC DNA]</scope>
    <source>
        <strain evidence="3 4">DSM 21116</strain>
    </source>
</reference>
<protein>
    <submittedName>
        <fullName evidence="3">GAF domain-containing protein</fullName>
    </submittedName>
</protein>
<dbReference type="FunFam" id="3.30.450.40:FF:000008">
    <property type="entry name" value="GAF domain-containing proteins"/>
    <property type="match status" value="1"/>
</dbReference>
<dbReference type="GO" id="GO:0005829">
    <property type="term" value="C:cytosol"/>
    <property type="evidence" value="ECO:0007669"/>
    <property type="project" value="TreeGrafter"/>
</dbReference>
<evidence type="ECO:0000256" key="1">
    <source>
        <dbReference type="ARBA" id="ARBA00038454"/>
    </source>
</evidence>
<sequence>MENKLLVSQLDALLQNETNYIANLANASALIFESFKEINWAGFYLYDSTNNELILGPFQGKVACMHIALGKGVCGTSFESGQPLIVKNVAEFPGHIACDAASRSEIVIPLIKNGEKIGVLDIDSTIVNRFTKDDCSTLNSLVKTLLNHCN</sequence>
<dbReference type="PATRIC" id="fig|1423729.3.peg.868"/>
<organism evidence="3 4">
    <name type="scientific">Liquorilactobacillus cacaonum DSM 21116</name>
    <dbReference type="NCBI Taxonomy" id="1423729"/>
    <lineage>
        <taxon>Bacteria</taxon>
        <taxon>Bacillati</taxon>
        <taxon>Bacillota</taxon>
        <taxon>Bacilli</taxon>
        <taxon>Lactobacillales</taxon>
        <taxon>Lactobacillaceae</taxon>
        <taxon>Liquorilactobacillus</taxon>
    </lineage>
</organism>
<dbReference type="Gene3D" id="3.30.450.40">
    <property type="match status" value="1"/>
</dbReference>
<proteinExistence type="inferred from homology"/>
<comment type="similarity">
    <text evidence="1">Belongs to the free Met sulfoxide reductase family.</text>
</comment>
<dbReference type="Proteomes" id="UP000051131">
    <property type="component" value="Unassembled WGS sequence"/>
</dbReference>
<dbReference type="InterPro" id="IPR003018">
    <property type="entry name" value="GAF"/>
</dbReference>
<dbReference type="Pfam" id="PF13185">
    <property type="entry name" value="GAF_2"/>
    <property type="match status" value="1"/>
</dbReference>
<evidence type="ECO:0000313" key="3">
    <source>
        <dbReference type="EMBL" id="KRM90864.1"/>
    </source>
</evidence>
<dbReference type="GO" id="GO:0033745">
    <property type="term" value="F:L-methionine-(R)-S-oxide reductase activity"/>
    <property type="evidence" value="ECO:0007669"/>
    <property type="project" value="TreeGrafter"/>
</dbReference>
<accession>A0A0R2CHY2</accession>
<dbReference type="STRING" id="1423729.FC80_GL000858"/>